<reference evidence="9 10" key="1">
    <citation type="submission" date="2016-08" db="EMBL/GenBank/DDBJ databases">
        <title>A novel genetic cassette of butanologenic Thermoanaerobacterium thermosaccharolyticum that directly convert cellulose to butanol.</title>
        <authorList>
            <person name="Li T."/>
            <person name="He J."/>
        </authorList>
    </citation>
    <scope>NUCLEOTIDE SEQUENCE [LARGE SCALE GENOMIC DNA]</scope>
    <source>
        <strain evidence="9 10">TG57</strain>
    </source>
</reference>
<organism evidence="9 10">
    <name type="scientific">Thermoanaerobacterium thermosaccharolyticum</name>
    <name type="common">Clostridium thermosaccharolyticum</name>
    <dbReference type="NCBI Taxonomy" id="1517"/>
    <lineage>
        <taxon>Bacteria</taxon>
        <taxon>Bacillati</taxon>
        <taxon>Bacillota</taxon>
        <taxon>Clostridia</taxon>
        <taxon>Thermoanaerobacterales</taxon>
        <taxon>Thermoanaerobacteraceae</taxon>
        <taxon>Thermoanaerobacterium</taxon>
    </lineage>
</organism>
<dbReference type="RefSeq" id="WP_094396832.1">
    <property type="nucleotide sequence ID" value="NZ_CP016893.1"/>
</dbReference>
<dbReference type="GO" id="GO:0005345">
    <property type="term" value="F:purine nucleobase transmembrane transporter activity"/>
    <property type="evidence" value="ECO:0007669"/>
    <property type="project" value="TreeGrafter"/>
</dbReference>
<comment type="subcellular location">
    <subcellularLocation>
        <location evidence="1 8">Cell membrane</location>
        <topology evidence="1 8">Multi-pass membrane protein</topology>
    </subcellularLocation>
</comment>
<gene>
    <name evidence="9" type="ORF">Thert_00570</name>
</gene>
<dbReference type="PANTHER" id="PTHR43337:SF1">
    <property type="entry name" value="XANTHINE_URACIL PERMEASE C887.17-RELATED"/>
    <property type="match status" value="1"/>
</dbReference>
<evidence type="ECO:0000256" key="3">
    <source>
        <dbReference type="ARBA" id="ARBA00022448"/>
    </source>
</evidence>
<dbReference type="PANTHER" id="PTHR43337">
    <property type="entry name" value="XANTHINE/URACIL PERMEASE C887.17-RELATED"/>
    <property type="match status" value="1"/>
</dbReference>
<dbReference type="InterPro" id="IPR045018">
    <property type="entry name" value="Azg-like"/>
</dbReference>
<keyword evidence="3 8" id="KW-0813">Transport</keyword>
<dbReference type="AlphaFoldDB" id="A0A223HWA0"/>
<dbReference type="Pfam" id="PF00860">
    <property type="entry name" value="Xan_ur_permease"/>
    <property type="match status" value="1"/>
</dbReference>
<evidence type="ECO:0000256" key="7">
    <source>
        <dbReference type="ARBA" id="ARBA00023136"/>
    </source>
</evidence>
<evidence type="ECO:0000256" key="1">
    <source>
        <dbReference type="ARBA" id="ARBA00004651"/>
    </source>
</evidence>
<dbReference type="Proteomes" id="UP000214975">
    <property type="component" value="Chromosome"/>
</dbReference>
<evidence type="ECO:0000256" key="5">
    <source>
        <dbReference type="ARBA" id="ARBA00022692"/>
    </source>
</evidence>
<accession>A0A223HWA0</accession>
<evidence type="ECO:0000256" key="2">
    <source>
        <dbReference type="ARBA" id="ARBA00005697"/>
    </source>
</evidence>
<keyword evidence="6 8" id="KW-1133">Transmembrane helix</keyword>
<comment type="similarity">
    <text evidence="2 8">Belongs to the nucleobase:cation symporter-2 (NCS2) (TC 2.A.40) family. Azg-like subfamily.</text>
</comment>
<keyword evidence="7 8" id="KW-0472">Membrane</keyword>
<dbReference type="EMBL" id="CP016893">
    <property type="protein sequence ID" value="AST56751.1"/>
    <property type="molecule type" value="Genomic_DNA"/>
</dbReference>
<evidence type="ECO:0000256" key="4">
    <source>
        <dbReference type="ARBA" id="ARBA00022475"/>
    </source>
</evidence>
<dbReference type="PIRSF" id="PIRSF005353">
    <property type="entry name" value="PbuG"/>
    <property type="match status" value="1"/>
</dbReference>
<keyword evidence="5 8" id="KW-0812">Transmembrane</keyword>
<name>A0A223HWA0_THETR</name>
<evidence type="ECO:0000256" key="8">
    <source>
        <dbReference type="PIRNR" id="PIRNR005353"/>
    </source>
</evidence>
<evidence type="ECO:0000313" key="9">
    <source>
        <dbReference type="EMBL" id="AST56751.1"/>
    </source>
</evidence>
<evidence type="ECO:0000313" key="10">
    <source>
        <dbReference type="Proteomes" id="UP000214975"/>
    </source>
</evidence>
<dbReference type="InterPro" id="IPR026033">
    <property type="entry name" value="Azg-like_bact_archaea"/>
</dbReference>
<protein>
    <submittedName>
        <fullName evidence="9">Guanine permease</fullName>
    </submittedName>
</protein>
<proteinExistence type="inferred from homology"/>
<dbReference type="InterPro" id="IPR006043">
    <property type="entry name" value="NCS2"/>
</dbReference>
<evidence type="ECO:0000256" key="6">
    <source>
        <dbReference type="ARBA" id="ARBA00022989"/>
    </source>
</evidence>
<dbReference type="GO" id="GO:0005886">
    <property type="term" value="C:plasma membrane"/>
    <property type="evidence" value="ECO:0007669"/>
    <property type="project" value="UniProtKB-SubCell"/>
</dbReference>
<keyword evidence="4 8" id="KW-1003">Cell membrane</keyword>
<sequence>MVKNNEKRGFLDTFFKLKENGTTVKTEVIAGITTFITMAYIIFVNPSILMQAGMNSKGLLGSQAVNSGLSIANDPVIGAVFVATILSSVVATLVMGLFANVPFALSAGMGMNAFFTFYVVLTLHYSWQAALSLALISGIINIIITATKLRILIIKAIPQSLRSAIGAGIGLFIAIIGMENGGIITKSSDTLVTLGNFKDPGVILTVIGIAIIAVLMSRGVKGAILIGIIASTLIGIPMGITNVSNLKTIVQMPPSLAPTFMKLDFAGLLKPGTDGNIISILTGLITVILAFSLADMFDAIGTLIGTGTKTGIFKEDDFEKSNGGFKTRFERALFADAIGTTIGSFLGTSTITTYVESASGISEGGKTGLTSTVVAILFLISLFFAPIIGIVPSQATAPALIIVGALMIGSVTKVNFEDFSEAFPAFMTIAFMPFTYSISNGIAAGFIFYPITKIVVGKSKEVHPLMYIIGLLFLLRFAFFMG</sequence>